<feature type="transmembrane region" description="Helical" evidence="7">
    <location>
        <begin position="824"/>
        <end position="846"/>
    </location>
</feature>
<dbReference type="GO" id="GO:0022857">
    <property type="term" value="F:transmembrane transporter activity"/>
    <property type="evidence" value="ECO:0007669"/>
    <property type="project" value="InterPro"/>
</dbReference>
<feature type="transmembrane region" description="Helical" evidence="7">
    <location>
        <begin position="858"/>
        <end position="883"/>
    </location>
</feature>
<dbReference type="AlphaFoldDB" id="A0A6L2N5T9"/>
<dbReference type="Pfam" id="PF22936">
    <property type="entry name" value="Pol_BBD"/>
    <property type="match status" value="1"/>
</dbReference>
<organism evidence="10">
    <name type="scientific">Tanacetum cinerariifolium</name>
    <name type="common">Dalmatian daisy</name>
    <name type="synonym">Chrysanthemum cinerariifolium</name>
    <dbReference type="NCBI Taxonomy" id="118510"/>
    <lineage>
        <taxon>Eukaryota</taxon>
        <taxon>Viridiplantae</taxon>
        <taxon>Streptophyta</taxon>
        <taxon>Embryophyta</taxon>
        <taxon>Tracheophyta</taxon>
        <taxon>Spermatophyta</taxon>
        <taxon>Magnoliopsida</taxon>
        <taxon>eudicotyledons</taxon>
        <taxon>Gunneridae</taxon>
        <taxon>Pentapetalae</taxon>
        <taxon>asterids</taxon>
        <taxon>campanulids</taxon>
        <taxon>Asterales</taxon>
        <taxon>Asteraceae</taxon>
        <taxon>Asteroideae</taxon>
        <taxon>Anthemideae</taxon>
        <taxon>Anthemidinae</taxon>
        <taxon>Tanacetum</taxon>
    </lineage>
</organism>
<feature type="domain" description="Retroviral polymerase SH3-like" evidence="9">
    <location>
        <begin position="216"/>
        <end position="258"/>
    </location>
</feature>
<feature type="domain" description="Retrovirus-related Pol polyprotein from transposon TNT 1-94-like beta-barrel" evidence="8">
    <location>
        <begin position="117"/>
        <end position="173"/>
    </location>
</feature>
<dbReference type="Pfam" id="PF25597">
    <property type="entry name" value="SH3_retrovirus"/>
    <property type="match status" value="1"/>
</dbReference>
<keyword evidence="5 7" id="KW-0472">Membrane</keyword>
<evidence type="ECO:0000313" key="10">
    <source>
        <dbReference type="EMBL" id="GEU81571.1"/>
    </source>
</evidence>
<gene>
    <name evidence="10" type="ORF">Tci_053549</name>
</gene>
<accession>A0A6L2N5T9</accession>
<comment type="similarity">
    <text evidence="2">Belongs to the CTL (choline transporter-like) family.</text>
</comment>
<evidence type="ECO:0000256" key="3">
    <source>
        <dbReference type="ARBA" id="ARBA00022692"/>
    </source>
</evidence>
<feature type="compositionally biased region" description="Polar residues" evidence="6">
    <location>
        <begin position="264"/>
        <end position="283"/>
    </location>
</feature>
<dbReference type="PANTHER" id="PTHR12385:SF92">
    <property type="entry name" value="CHOLINE TRANSPORTER-LIKE PROTEIN"/>
    <property type="match status" value="1"/>
</dbReference>
<comment type="subcellular location">
    <subcellularLocation>
        <location evidence="1">Membrane</location>
        <topology evidence="1">Multi-pass membrane protein</topology>
    </subcellularLocation>
</comment>
<evidence type="ECO:0000256" key="5">
    <source>
        <dbReference type="ARBA" id="ARBA00023136"/>
    </source>
</evidence>
<evidence type="ECO:0000256" key="2">
    <source>
        <dbReference type="ARBA" id="ARBA00007168"/>
    </source>
</evidence>
<evidence type="ECO:0000259" key="9">
    <source>
        <dbReference type="Pfam" id="PF25597"/>
    </source>
</evidence>
<dbReference type="InterPro" id="IPR054722">
    <property type="entry name" value="PolX-like_BBD"/>
</dbReference>
<dbReference type="Pfam" id="PF04515">
    <property type="entry name" value="Choline_transpo"/>
    <property type="match status" value="1"/>
</dbReference>
<evidence type="ECO:0000256" key="1">
    <source>
        <dbReference type="ARBA" id="ARBA00004141"/>
    </source>
</evidence>
<evidence type="ECO:0000256" key="4">
    <source>
        <dbReference type="ARBA" id="ARBA00022989"/>
    </source>
</evidence>
<dbReference type="InterPro" id="IPR007603">
    <property type="entry name" value="Choline_transptr-like"/>
</dbReference>
<keyword evidence="4 7" id="KW-1133">Transmembrane helix</keyword>
<feature type="region of interest" description="Disordered" evidence="6">
    <location>
        <begin position="674"/>
        <end position="703"/>
    </location>
</feature>
<dbReference type="InterPro" id="IPR057670">
    <property type="entry name" value="SH3_retrovirus"/>
</dbReference>
<evidence type="ECO:0000256" key="7">
    <source>
        <dbReference type="SAM" id="Phobius"/>
    </source>
</evidence>
<evidence type="ECO:0000259" key="8">
    <source>
        <dbReference type="Pfam" id="PF22936"/>
    </source>
</evidence>
<dbReference type="PANTHER" id="PTHR12385">
    <property type="entry name" value="CHOLINE TRANSPORTER-LIKE (SLC FAMILY 44)"/>
    <property type="match status" value="1"/>
</dbReference>
<feature type="compositionally biased region" description="Polar residues" evidence="6">
    <location>
        <begin position="293"/>
        <end position="302"/>
    </location>
</feature>
<comment type="caution">
    <text evidence="10">The sequence shown here is derived from an EMBL/GenBank/DDBJ whole genome shotgun (WGS) entry which is preliminary data.</text>
</comment>
<reference evidence="10" key="1">
    <citation type="journal article" date="2019" name="Sci. Rep.">
        <title>Draft genome of Tanacetum cinerariifolium, the natural source of mosquito coil.</title>
        <authorList>
            <person name="Yamashiro T."/>
            <person name="Shiraishi A."/>
            <person name="Satake H."/>
            <person name="Nakayama K."/>
        </authorList>
    </citation>
    <scope>NUCLEOTIDE SEQUENCE</scope>
</reference>
<keyword evidence="3 7" id="KW-0812">Transmembrane</keyword>
<feature type="transmembrane region" description="Helical" evidence="7">
    <location>
        <begin position="895"/>
        <end position="920"/>
    </location>
</feature>
<dbReference type="GO" id="GO:0016020">
    <property type="term" value="C:membrane"/>
    <property type="evidence" value="ECO:0007669"/>
    <property type="project" value="UniProtKB-SubCell"/>
</dbReference>
<name>A0A6L2N5T9_TANCI</name>
<evidence type="ECO:0000256" key="6">
    <source>
        <dbReference type="SAM" id="MobiDB-lite"/>
    </source>
</evidence>
<dbReference type="CDD" id="cd09272">
    <property type="entry name" value="RNase_HI_RT_Ty1"/>
    <property type="match status" value="1"/>
</dbReference>
<protein>
    <submittedName>
        <fullName evidence="10">Choline transporter-like protein 2</fullName>
    </submittedName>
</protein>
<feature type="region of interest" description="Disordered" evidence="6">
    <location>
        <begin position="253"/>
        <end position="304"/>
    </location>
</feature>
<feature type="compositionally biased region" description="Basic and acidic residues" evidence="6">
    <location>
        <begin position="674"/>
        <end position="697"/>
    </location>
</feature>
<proteinExistence type="inferred from homology"/>
<dbReference type="EMBL" id="BKCJ010008310">
    <property type="protein sequence ID" value="GEU81571.1"/>
    <property type="molecule type" value="Genomic_DNA"/>
</dbReference>
<sequence>MDQRSFINTINKVFNDVATAILEEENRRNNREDTQTSSRHVEALVVMRGKSTKHGSSRILGKFKSGRKKGYKCLKCGNPSHFKKDFRGLNTSYPHGNVASTSEDENALCCEATVANEDGYVYSYNDHGLKIIGIRSIMVKMYDGTIHTIHDVQHVKGLKNHLLSLRKLDDHGCKARRNQKAVHNGIHSSTKWSDIADLRNLVRKSKGNVGNYKLGRSCLFLGYADGVQGYRLWDLSAHKVVVSENVVFMEEKIQENEEGDSTTRETTSIQMEKQFQSNNSSEVIPQHGENETTESQAPTTHTLNRERKHPAWHSDYVMESNVAYCLLTSANVCNDLYKTRHCTCSGSSDLNGSKSTTGYVFTLCGETISWVSKLQSVVAMSTTEAEYVTAVQARISMVENDKICAYDCYVNIMCYMIAWIGWVRLPNIYVIVWIGWVPLPSICVVIRADGYAYPDNAAKDKDPKCCSACCRITKKVNGLVEVEGVEDLGKVGNQRNIGNQNGNVVNENVQENIGNVIVNGNQVGCSYKKFLACNPKEYDGKGGAVVRTRWIEKIESVQDMSGCSIDQKVKYTVGSFVGKDLTWWNSSIRMLSREVVNHAMVGASHAAYTVRFHELARLVPHLVTPKSRKIERYVYILALRIREMVAATEPKTIQKAVHISNALADEAVRNESIEKVEKRRNMEEPSKDKSGRDDNKRTRTGNAFASTANLIGRENMGAWPKCTTCNPYHAPGGPCRTCFNYNRPGHLIKDCRGVPRNVNPVNARNLLLGHVMSVVVPTMLVKSPYRLAPSELEELSGQLKELSVTSHYSFLCVEWIIKSVNHNAYIMIAITGESFFTASAMATNLIKNDIVRIGKVNVIGNIILFLGKFCVSLASALFAFLMLDTHAYKSTHNKVSSLLIPMLVCCGLGFMVATLFFALVEVSINTIILSYCQYSEEQRGTTQYATPLLIQPLDEQIEMDRQLNKYFEFFETLMDLKMCRPMIMVLEDEGILWKAPKIMYVLAMLFSGTHHIPVKRILVGEDVTVEVKNAKEVYVLQRSATLHLSMKNSTSQIHNKSHVVFEDESSGVVCYKDDKGEIICEAYDEGPRLEQQHRFSKFSSYQRMAIGAGERSDGGLFYFREVPTTQVCKTETTTSIPFDLWHKWLEPIVPSVNDTEYNDTEMYEVPLHKIMNEDTMVHENQTVTDDDTLSSP</sequence>